<dbReference type="Proteomes" id="UP000652761">
    <property type="component" value="Unassembled WGS sequence"/>
</dbReference>
<sequence length="105" mass="11507">CNDPSTRTPARDPEVCAATHGSEDPKGGIPENLQSTTLNSLRYKSSQHSLSLLLTTHDATTVSANRLTQSSRDDDPLAEESRGSIAQELPEIKLFTIRPSIREYI</sequence>
<gene>
    <name evidence="2" type="ORF">Taro_008718</name>
</gene>
<feature type="non-terminal residue" evidence="2">
    <location>
        <position position="105"/>
    </location>
</feature>
<comment type="caution">
    <text evidence="2">The sequence shown here is derived from an EMBL/GenBank/DDBJ whole genome shotgun (WGS) entry which is preliminary data.</text>
</comment>
<name>A0A843U311_COLES</name>
<feature type="region of interest" description="Disordered" evidence="1">
    <location>
        <begin position="64"/>
        <end position="84"/>
    </location>
</feature>
<proteinExistence type="predicted"/>
<organism evidence="2 3">
    <name type="scientific">Colocasia esculenta</name>
    <name type="common">Wild taro</name>
    <name type="synonym">Arum esculentum</name>
    <dbReference type="NCBI Taxonomy" id="4460"/>
    <lineage>
        <taxon>Eukaryota</taxon>
        <taxon>Viridiplantae</taxon>
        <taxon>Streptophyta</taxon>
        <taxon>Embryophyta</taxon>
        <taxon>Tracheophyta</taxon>
        <taxon>Spermatophyta</taxon>
        <taxon>Magnoliopsida</taxon>
        <taxon>Liliopsida</taxon>
        <taxon>Araceae</taxon>
        <taxon>Aroideae</taxon>
        <taxon>Colocasieae</taxon>
        <taxon>Colocasia</taxon>
    </lineage>
</organism>
<accession>A0A843U311</accession>
<keyword evidence="3" id="KW-1185">Reference proteome</keyword>
<evidence type="ECO:0000313" key="3">
    <source>
        <dbReference type="Proteomes" id="UP000652761"/>
    </source>
</evidence>
<feature type="compositionally biased region" description="Basic and acidic residues" evidence="1">
    <location>
        <begin position="71"/>
        <end position="82"/>
    </location>
</feature>
<reference evidence="2" key="1">
    <citation type="submission" date="2017-07" db="EMBL/GenBank/DDBJ databases">
        <title>Taro Niue Genome Assembly and Annotation.</title>
        <authorList>
            <person name="Atibalentja N."/>
            <person name="Keating K."/>
            <person name="Fields C.J."/>
        </authorList>
    </citation>
    <scope>NUCLEOTIDE SEQUENCE</scope>
    <source>
        <strain evidence="2">Niue_2</strain>
        <tissue evidence="2">Leaf</tissue>
    </source>
</reference>
<evidence type="ECO:0000313" key="2">
    <source>
        <dbReference type="EMBL" id="MQL76320.1"/>
    </source>
</evidence>
<dbReference type="AlphaFoldDB" id="A0A843U311"/>
<dbReference type="EMBL" id="NMUH01000292">
    <property type="protein sequence ID" value="MQL76320.1"/>
    <property type="molecule type" value="Genomic_DNA"/>
</dbReference>
<evidence type="ECO:0000256" key="1">
    <source>
        <dbReference type="SAM" id="MobiDB-lite"/>
    </source>
</evidence>
<protein>
    <submittedName>
        <fullName evidence="2">Uncharacterized protein</fullName>
    </submittedName>
</protein>
<feature type="region of interest" description="Disordered" evidence="1">
    <location>
        <begin position="1"/>
        <end position="33"/>
    </location>
</feature>